<comment type="caution">
    <text evidence="1">The sequence shown here is derived from an EMBL/GenBank/DDBJ whole genome shotgun (WGS) entry which is preliminary data.</text>
</comment>
<accession>A0A6P0E506</accession>
<name>A0A6P0E506_XANPE</name>
<sequence length="319" mass="35474">MTTLKYLGLPDLTGRAHDSLTPRLGHLDADSLGVYELVLPALRQGLHAWIRGTVPSDPTWTELQRLTDAVRDFSREILILGHLRQHVLAGARREPLVFRLDARQRRPYRFVIHSSLRESMAAWLRSSHDDDVLVTLFPPETVRDEVQAVRDLEHALRQLSGNSLIESSAYSSRHVPAETAANAAARSEAIAGWLTARQAGMRLPGRAGSPAQRVGRLRRRGALLGVWVSEERAYRFAPWQFMQSGKPSPVLPEILTLVRGRNGVAAGERTSGWEELEWFLAPHALADGRTPAELLANDPPAILKVAHADFDEGADDARW</sequence>
<protein>
    <submittedName>
        <fullName evidence="1">Uncharacterized protein</fullName>
    </submittedName>
</protein>
<reference evidence="1 2" key="1">
    <citation type="submission" date="2019-11" db="EMBL/GenBank/DDBJ databases">
        <title>Genome-resolved metagenomics to study the prevalence of co-infection and intraspecific heterogeneity among plant pathogen metapopulations.</title>
        <authorList>
            <person name="Newberry E."/>
            <person name="Bhandari R."/>
            <person name="Kemble J."/>
            <person name="Sikora E."/>
            <person name="Potnis N."/>
        </authorList>
    </citation>
    <scope>NUCLEOTIDE SEQUENCE [LARGE SCALE GENOMIC DNA]</scope>
    <source>
        <strain evidence="1">Xp_Tom_Tuscaloosa_18b</strain>
    </source>
</reference>
<dbReference type="EMBL" id="JAAGYU010000158">
    <property type="protein sequence ID" value="NEL78610.1"/>
    <property type="molecule type" value="Genomic_DNA"/>
</dbReference>
<dbReference type="RefSeq" id="WP_127170480.1">
    <property type="nucleotide sequence ID" value="NZ_JAKHFX010000008.1"/>
</dbReference>
<proteinExistence type="predicted"/>
<evidence type="ECO:0000313" key="2">
    <source>
        <dbReference type="Proteomes" id="UP000471082"/>
    </source>
</evidence>
<gene>
    <name evidence="1" type="ORF">G3W61_20570</name>
</gene>
<dbReference type="AlphaFoldDB" id="A0A6P0E506"/>
<dbReference type="Proteomes" id="UP000471082">
    <property type="component" value="Unassembled WGS sequence"/>
</dbReference>
<organism evidence="1 2">
    <name type="scientific">Xanthomonas perforans</name>
    <dbReference type="NCBI Taxonomy" id="442694"/>
    <lineage>
        <taxon>Bacteria</taxon>
        <taxon>Pseudomonadati</taxon>
        <taxon>Pseudomonadota</taxon>
        <taxon>Gammaproteobacteria</taxon>
        <taxon>Lysobacterales</taxon>
        <taxon>Lysobacteraceae</taxon>
        <taxon>Xanthomonas</taxon>
    </lineage>
</organism>
<evidence type="ECO:0000313" key="1">
    <source>
        <dbReference type="EMBL" id="NEL78610.1"/>
    </source>
</evidence>